<evidence type="ECO:0000313" key="3">
    <source>
        <dbReference type="Proteomes" id="UP001163046"/>
    </source>
</evidence>
<feature type="chain" id="PRO_5040764394" description="ShKT domain-containing protein" evidence="1">
    <location>
        <begin position="23"/>
        <end position="116"/>
    </location>
</feature>
<accession>A0A9X0CV24</accession>
<gene>
    <name evidence="2" type="ORF">OS493_033300</name>
</gene>
<evidence type="ECO:0000256" key="1">
    <source>
        <dbReference type="SAM" id="SignalP"/>
    </source>
</evidence>
<keyword evidence="1" id="KW-0732">Signal</keyword>
<comment type="caution">
    <text evidence="2">The sequence shown here is derived from an EMBL/GenBank/DDBJ whole genome shotgun (WGS) entry which is preliminary data.</text>
</comment>
<organism evidence="2 3">
    <name type="scientific">Desmophyllum pertusum</name>
    <dbReference type="NCBI Taxonomy" id="174260"/>
    <lineage>
        <taxon>Eukaryota</taxon>
        <taxon>Metazoa</taxon>
        <taxon>Cnidaria</taxon>
        <taxon>Anthozoa</taxon>
        <taxon>Hexacorallia</taxon>
        <taxon>Scleractinia</taxon>
        <taxon>Caryophylliina</taxon>
        <taxon>Caryophylliidae</taxon>
        <taxon>Desmophyllum</taxon>
    </lineage>
</organism>
<dbReference type="OrthoDB" id="5980406at2759"/>
<feature type="signal peptide" evidence="1">
    <location>
        <begin position="1"/>
        <end position="22"/>
    </location>
</feature>
<dbReference type="Proteomes" id="UP001163046">
    <property type="component" value="Unassembled WGS sequence"/>
</dbReference>
<name>A0A9X0CV24_9CNID</name>
<proteinExistence type="predicted"/>
<reference evidence="2" key="1">
    <citation type="submission" date="2023-01" db="EMBL/GenBank/DDBJ databases">
        <title>Genome assembly of the deep-sea coral Lophelia pertusa.</title>
        <authorList>
            <person name="Herrera S."/>
            <person name="Cordes E."/>
        </authorList>
    </citation>
    <scope>NUCLEOTIDE SEQUENCE</scope>
    <source>
        <strain evidence="2">USNM1676648</strain>
        <tissue evidence="2">Polyp</tissue>
    </source>
</reference>
<protein>
    <recommendedName>
        <fullName evidence="4">ShKT domain-containing protein</fullName>
    </recommendedName>
</protein>
<evidence type="ECO:0000313" key="2">
    <source>
        <dbReference type="EMBL" id="KAJ7376680.1"/>
    </source>
</evidence>
<keyword evidence="3" id="KW-1185">Reference proteome</keyword>
<evidence type="ECO:0008006" key="4">
    <source>
        <dbReference type="Google" id="ProtNLM"/>
    </source>
</evidence>
<sequence length="116" mass="12674">MAIAQFFFVCLVLLQGALLVQSDIVCKDLQEEILCSAQASEAGKCYEWPWNGQCRKTCGRCDECYDAQNLVTCEDQLKKGNCGDEEVAHACSQTCHVLSCAKEATKGQLADAMGLK</sequence>
<dbReference type="EMBL" id="MU826393">
    <property type="protein sequence ID" value="KAJ7376680.1"/>
    <property type="molecule type" value="Genomic_DNA"/>
</dbReference>
<dbReference type="AlphaFoldDB" id="A0A9X0CV24"/>